<organism evidence="1 2">
    <name type="scientific">Duncaniella dubosii</name>
    <dbReference type="NCBI Taxonomy" id="2518971"/>
    <lineage>
        <taxon>Bacteria</taxon>
        <taxon>Pseudomonadati</taxon>
        <taxon>Bacteroidota</taxon>
        <taxon>Bacteroidia</taxon>
        <taxon>Bacteroidales</taxon>
        <taxon>Muribaculaceae</taxon>
        <taxon>Duncaniella</taxon>
    </lineage>
</organism>
<name>A0A4P7W5I5_9BACT</name>
<evidence type="ECO:0000313" key="2">
    <source>
        <dbReference type="Proteomes" id="UP000297149"/>
    </source>
</evidence>
<dbReference type="AlphaFoldDB" id="A0A4P7W5I5"/>
<accession>A0A4P7W5I5</accession>
<gene>
    <name evidence="1" type="ORF">E7747_11200</name>
</gene>
<dbReference type="RefSeq" id="WP_136416017.1">
    <property type="nucleotide sequence ID" value="NZ_CP039396.1"/>
</dbReference>
<protein>
    <submittedName>
        <fullName evidence="1">Uncharacterized protein</fullName>
    </submittedName>
</protein>
<evidence type="ECO:0000313" key="1">
    <source>
        <dbReference type="EMBL" id="QCD42800.1"/>
    </source>
</evidence>
<reference evidence="2" key="1">
    <citation type="submission" date="2019-02" db="EMBL/GenBank/DDBJ databases">
        <title>Isolation and identification of novel species under the genus Muribaculum.</title>
        <authorList>
            <person name="Miyake S."/>
            <person name="Ding Y."/>
            <person name="Low A."/>
            <person name="Soh M."/>
            <person name="Seedorf H."/>
        </authorList>
    </citation>
    <scope>NUCLEOTIDE SEQUENCE [LARGE SCALE GENOMIC DNA]</scope>
    <source>
        <strain evidence="2">H5</strain>
    </source>
</reference>
<sequence length="139" mass="16210">MKKIKLTAEQQKLFNTNFNRKAYEEAKKPIQEAISGSKSFDELWSKLHNHECDVEYEDDCTIISCEVELDRSHMETEGDYVGVCFYIKWYDEADSGTISKVELYSSETSGNYLADHLCNIHPETCEITEWVYDDIDDKQ</sequence>
<dbReference type="KEGG" id="ddb:E7747_11200"/>
<keyword evidence="2" id="KW-1185">Reference proteome</keyword>
<proteinExistence type="predicted"/>
<dbReference type="EMBL" id="CP039396">
    <property type="protein sequence ID" value="QCD42800.1"/>
    <property type="molecule type" value="Genomic_DNA"/>
</dbReference>
<dbReference type="Proteomes" id="UP000297149">
    <property type="component" value="Chromosome"/>
</dbReference>